<dbReference type="RefSeq" id="WP_248269016.1">
    <property type="nucleotide sequence ID" value="NZ_CP096034.1"/>
</dbReference>
<keyword evidence="3" id="KW-1185">Reference proteome</keyword>
<dbReference type="EMBL" id="CP096034">
    <property type="protein sequence ID" value="UPM56101.1"/>
    <property type="molecule type" value="Genomic_DNA"/>
</dbReference>
<dbReference type="Pfam" id="PF17428">
    <property type="entry name" value="DUF5412"/>
    <property type="match status" value="1"/>
</dbReference>
<dbReference type="Proteomes" id="UP000830639">
    <property type="component" value="Chromosome"/>
</dbReference>
<feature type="transmembrane region" description="Helical" evidence="1">
    <location>
        <begin position="6"/>
        <end position="24"/>
    </location>
</feature>
<proteinExistence type="predicted"/>
<evidence type="ECO:0000256" key="1">
    <source>
        <dbReference type="SAM" id="Phobius"/>
    </source>
</evidence>
<sequence>MIKLKVVIYTIIVISICIGAFYFFSSNQTNSITALEDVNIKNLDVIKQLESPDKKHKLTIYLNGGVFMKSDYSYIGQLSSKDKKEKEKFILWLPGEPFSIQWINNQEILVNQKQININSENYDFRNM</sequence>
<protein>
    <submittedName>
        <fullName evidence="2">DUF5412 domain-containing protein</fullName>
    </submittedName>
</protein>
<name>A0ABY4JQI5_9BACI</name>
<organism evidence="2 3">
    <name type="scientific">Gottfriedia acidiceleris</name>
    <dbReference type="NCBI Taxonomy" id="371036"/>
    <lineage>
        <taxon>Bacteria</taxon>
        <taxon>Bacillati</taxon>
        <taxon>Bacillota</taxon>
        <taxon>Bacilli</taxon>
        <taxon>Bacillales</taxon>
        <taxon>Bacillaceae</taxon>
        <taxon>Gottfriedia</taxon>
    </lineage>
</organism>
<accession>A0ABY4JQI5</accession>
<dbReference type="InterPro" id="IPR035406">
    <property type="entry name" value="DUF5412"/>
</dbReference>
<keyword evidence="1" id="KW-1133">Transmembrane helix</keyword>
<evidence type="ECO:0000313" key="3">
    <source>
        <dbReference type="Proteomes" id="UP000830639"/>
    </source>
</evidence>
<gene>
    <name evidence="2" type="ORF">MY490_09815</name>
</gene>
<reference evidence="2 3" key="1">
    <citation type="submission" date="2022-04" db="EMBL/GenBank/DDBJ databases">
        <title>Mechanism of arsenic methylation and mitigation arsenic toxicity by Bacillus sp. LH14 from an Arsenic-Contaminated Paddy Soil.</title>
        <authorList>
            <person name="Wang D."/>
        </authorList>
    </citation>
    <scope>NUCLEOTIDE SEQUENCE [LARGE SCALE GENOMIC DNA]</scope>
    <source>
        <strain evidence="2 3">LH14</strain>
    </source>
</reference>
<evidence type="ECO:0000313" key="2">
    <source>
        <dbReference type="EMBL" id="UPM56101.1"/>
    </source>
</evidence>
<keyword evidence="1" id="KW-0812">Transmembrane</keyword>
<keyword evidence="1" id="KW-0472">Membrane</keyword>